<dbReference type="PANTHER" id="PTHR33223:SF6">
    <property type="entry name" value="CCHC-TYPE DOMAIN-CONTAINING PROTEIN"/>
    <property type="match status" value="1"/>
</dbReference>
<dbReference type="AlphaFoldDB" id="A0A6D2IB31"/>
<reference evidence="3" key="1">
    <citation type="submission" date="2020-01" db="EMBL/GenBank/DDBJ databases">
        <authorList>
            <person name="Mishra B."/>
        </authorList>
    </citation>
    <scope>NUCLEOTIDE SEQUENCE [LARGE SCALE GENOMIC DNA]</scope>
</reference>
<evidence type="ECO:0000313" key="4">
    <source>
        <dbReference type="Proteomes" id="UP000467841"/>
    </source>
</evidence>
<comment type="caution">
    <text evidence="3">The sequence shown here is derived from an EMBL/GenBank/DDBJ whole genome shotgun (WGS) entry which is preliminary data.</text>
</comment>
<evidence type="ECO:0000313" key="3">
    <source>
        <dbReference type="EMBL" id="CAA7022343.1"/>
    </source>
</evidence>
<name>A0A6D2IB31_9BRAS</name>
<evidence type="ECO:0000256" key="1">
    <source>
        <dbReference type="SAM" id="MobiDB-lite"/>
    </source>
</evidence>
<evidence type="ECO:0000259" key="2">
    <source>
        <dbReference type="Pfam" id="PF03732"/>
    </source>
</evidence>
<keyword evidence="4" id="KW-1185">Reference proteome</keyword>
<feature type="domain" description="Retrotransposon gag" evidence="2">
    <location>
        <begin position="144"/>
        <end position="233"/>
    </location>
</feature>
<dbReference type="Proteomes" id="UP000467841">
    <property type="component" value="Unassembled WGS sequence"/>
</dbReference>
<dbReference type="InterPro" id="IPR005162">
    <property type="entry name" value="Retrotrans_gag_dom"/>
</dbReference>
<dbReference type="Pfam" id="PF03732">
    <property type="entry name" value="Retrotrans_gag"/>
    <property type="match status" value="1"/>
</dbReference>
<dbReference type="PANTHER" id="PTHR33223">
    <property type="entry name" value="CCHC-TYPE DOMAIN-CONTAINING PROTEIN"/>
    <property type="match status" value="1"/>
</dbReference>
<proteinExistence type="predicted"/>
<dbReference type="OrthoDB" id="1749511at2759"/>
<gene>
    <name evidence="3" type="ORF">MERR_LOCUS9578</name>
</gene>
<organism evidence="3 4">
    <name type="scientific">Microthlaspi erraticum</name>
    <dbReference type="NCBI Taxonomy" id="1685480"/>
    <lineage>
        <taxon>Eukaryota</taxon>
        <taxon>Viridiplantae</taxon>
        <taxon>Streptophyta</taxon>
        <taxon>Embryophyta</taxon>
        <taxon>Tracheophyta</taxon>
        <taxon>Spermatophyta</taxon>
        <taxon>Magnoliopsida</taxon>
        <taxon>eudicotyledons</taxon>
        <taxon>Gunneridae</taxon>
        <taxon>Pentapetalae</taxon>
        <taxon>rosids</taxon>
        <taxon>malvids</taxon>
        <taxon>Brassicales</taxon>
        <taxon>Brassicaceae</taxon>
        <taxon>Coluteocarpeae</taxon>
        <taxon>Microthlaspi</taxon>
    </lineage>
</organism>
<sequence>MTVKECADRITQLEGSLGEVRGEISAIKVGCESMSSRLGALESQMTSFAQILSRIEANTSSGQGQSSGNKSSSLDSPEVNHPLLDLEAKSLGCQGISGALANRESMLRKIDMPVFDGRLPYGWIARVERFFRLGQYSEEDKLGLVSLCLDGVVLNWFNGEVAHAPFHNWDQFKQRLLLRFTPAIEDEPGKRLLCLKQTGDISEYINEFEELSTQVTGLAEATLTNAFYNGLKPEMKEVIKLKDPHGLTNHKAAVMKMQTSVFCQVMGEPKSHTGLQTFKSTTGFQPQKSFPSHNNRVGTMLEVNIGGSQPLDTGQNSSHIPLRPRQQHSDAELDDMRRKNICFKCKGPFYKGHPCSKRELQVLIVINGLAMEVLDQETNGSADQKHELIGDLMEFSPHYA</sequence>
<accession>A0A6D2IB31</accession>
<feature type="region of interest" description="Disordered" evidence="1">
    <location>
        <begin position="312"/>
        <end position="331"/>
    </location>
</feature>
<protein>
    <recommendedName>
        <fullName evidence="2">Retrotransposon gag domain-containing protein</fullName>
    </recommendedName>
</protein>
<dbReference type="EMBL" id="CACVBM020000677">
    <property type="protein sequence ID" value="CAA7022343.1"/>
    <property type="molecule type" value="Genomic_DNA"/>
</dbReference>